<sequence length="344" mass="37079">MSQSTPIRRPSYTPSLSGTPGSPALEQPSPSFSRRVSTASSSTAATQYAHANPSPADRKKRSRLRDYYGLAKGAAPKSGQSLDIDSPAAFDADAYFNSLVSTASLPDLLRRENDLLNEIRELDGERQSLVYNHHHELIDASDTIRKMKSRAESLDQSLESLKSSFESIAQLSGSLATLSTRPPGAPVPSRPARSPLTTPDLDEARSPASGEPQSPKTPRPNRRRSSRSETITSPTAGRTRSASTATLSSHPVAVPSVPFSPLLHTSALLALPIVLDSLVSCAPTDHQHHQQQRAKADSLWGAWEPALRSWEDAGVEGAREIGMECREVLRHAAARRSESVSSPL</sequence>
<dbReference type="GO" id="GO:0016020">
    <property type="term" value="C:membrane"/>
    <property type="evidence" value="ECO:0007669"/>
    <property type="project" value="TreeGrafter"/>
</dbReference>
<keyword evidence="2" id="KW-0813">Transport</keyword>
<comment type="similarity">
    <text evidence="1 2">Belongs to the VPS51 family.</text>
</comment>
<feature type="region of interest" description="Disordered" evidence="3">
    <location>
        <begin position="176"/>
        <end position="247"/>
    </location>
</feature>
<organism evidence="4 5">
    <name type="scientific">Rhodotorula taiwanensis</name>
    <dbReference type="NCBI Taxonomy" id="741276"/>
    <lineage>
        <taxon>Eukaryota</taxon>
        <taxon>Fungi</taxon>
        <taxon>Dikarya</taxon>
        <taxon>Basidiomycota</taxon>
        <taxon>Pucciniomycotina</taxon>
        <taxon>Microbotryomycetes</taxon>
        <taxon>Sporidiobolales</taxon>
        <taxon>Sporidiobolaceae</taxon>
        <taxon>Rhodotorula</taxon>
    </lineage>
</organism>
<dbReference type="PANTHER" id="PTHR15954:SF4">
    <property type="entry name" value="VACUOLAR PROTEIN SORTING-ASSOCIATED PROTEIN 51 HOMOLOG"/>
    <property type="match status" value="1"/>
</dbReference>
<dbReference type="Pfam" id="PF08700">
    <property type="entry name" value="VPS51_Exo84_N"/>
    <property type="match status" value="1"/>
</dbReference>
<dbReference type="InterPro" id="IPR014812">
    <property type="entry name" value="Vps51"/>
</dbReference>
<protein>
    <recommendedName>
        <fullName evidence="2">Vacuolar protein sorting-associated protein 51 homolog</fullName>
    </recommendedName>
</protein>
<reference evidence="4 5" key="1">
    <citation type="journal article" date="2018" name="Front. Microbiol.">
        <title>Prospects for Fungal Bioremediation of Acidic Radioactive Waste Sites: Characterization and Genome Sequence of Rhodotorula taiwanensis MD1149.</title>
        <authorList>
            <person name="Tkavc R."/>
            <person name="Matrosova V.Y."/>
            <person name="Grichenko O.E."/>
            <person name="Gostincar C."/>
            <person name="Volpe R.P."/>
            <person name="Klimenkova P."/>
            <person name="Gaidamakova E.K."/>
            <person name="Zhou C.E."/>
            <person name="Stewart B.J."/>
            <person name="Lyman M.G."/>
            <person name="Malfatti S.A."/>
            <person name="Rubinfeld B."/>
            <person name="Courtot M."/>
            <person name="Singh J."/>
            <person name="Dalgard C.L."/>
            <person name="Hamilton T."/>
            <person name="Frey K.G."/>
            <person name="Gunde-Cimerman N."/>
            <person name="Dugan L."/>
            <person name="Daly M.J."/>
        </authorList>
    </citation>
    <scope>NUCLEOTIDE SEQUENCE [LARGE SCALE GENOMIC DNA]</scope>
    <source>
        <strain evidence="4 5">MD1149</strain>
    </source>
</reference>
<feature type="compositionally biased region" description="Low complexity" evidence="3">
    <location>
        <begin position="232"/>
        <end position="247"/>
    </location>
</feature>
<dbReference type="GO" id="GO:0032456">
    <property type="term" value="P:endocytic recycling"/>
    <property type="evidence" value="ECO:0007669"/>
    <property type="project" value="TreeGrafter"/>
</dbReference>
<proteinExistence type="inferred from homology"/>
<keyword evidence="2" id="KW-0653">Protein transport</keyword>
<dbReference type="GO" id="GO:0048193">
    <property type="term" value="P:Golgi vesicle transport"/>
    <property type="evidence" value="ECO:0007669"/>
    <property type="project" value="TreeGrafter"/>
</dbReference>
<dbReference type="Proteomes" id="UP000237144">
    <property type="component" value="Unassembled WGS sequence"/>
</dbReference>
<dbReference type="EMBL" id="PJQD01000122">
    <property type="protein sequence ID" value="POY70385.1"/>
    <property type="molecule type" value="Genomic_DNA"/>
</dbReference>
<evidence type="ECO:0000256" key="1">
    <source>
        <dbReference type="ARBA" id="ARBA00006080"/>
    </source>
</evidence>
<dbReference type="GO" id="GO:1990745">
    <property type="term" value="C:EARP complex"/>
    <property type="evidence" value="ECO:0007669"/>
    <property type="project" value="TreeGrafter"/>
</dbReference>
<comment type="caution">
    <text evidence="4">The sequence shown here is derived from an EMBL/GenBank/DDBJ whole genome shotgun (WGS) entry which is preliminary data.</text>
</comment>
<keyword evidence="5" id="KW-1185">Reference proteome</keyword>
<keyword evidence="2" id="KW-0445">Lipid transport</keyword>
<dbReference type="STRING" id="741276.A0A2S5B0V5"/>
<comment type="function">
    <text evidence="2">Acts as component of the GARP complex that is involved in retrograde transport from early and late endosomes to the trans-Golgi network (TGN).</text>
</comment>
<accession>A0A2S5B0V5</accession>
<dbReference type="GO" id="GO:0000938">
    <property type="term" value="C:GARP complex"/>
    <property type="evidence" value="ECO:0007669"/>
    <property type="project" value="UniProtKB-UniRule"/>
</dbReference>
<dbReference type="GO" id="GO:0042147">
    <property type="term" value="P:retrograde transport, endosome to Golgi"/>
    <property type="evidence" value="ECO:0007669"/>
    <property type="project" value="UniProtKB-UniRule"/>
</dbReference>
<gene>
    <name evidence="4" type="ORF">BMF94_6666</name>
</gene>
<feature type="compositionally biased region" description="Polar residues" evidence="3">
    <location>
        <begin position="1"/>
        <end position="20"/>
    </location>
</feature>
<dbReference type="PANTHER" id="PTHR15954">
    <property type="entry name" value="VACUOLAR PROTEIN SORTING-ASSOCIATED PROTEIN 51 HOMOLOG"/>
    <property type="match status" value="1"/>
</dbReference>
<evidence type="ECO:0000313" key="4">
    <source>
        <dbReference type="EMBL" id="POY70385.1"/>
    </source>
</evidence>
<dbReference type="GO" id="GO:0007030">
    <property type="term" value="P:Golgi organization"/>
    <property type="evidence" value="ECO:0007669"/>
    <property type="project" value="UniProtKB-UniRule"/>
</dbReference>
<dbReference type="GO" id="GO:0006869">
    <property type="term" value="P:lipid transport"/>
    <property type="evidence" value="ECO:0007669"/>
    <property type="project" value="UniProtKB-UniRule"/>
</dbReference>
<evidence type="ECO:0000256" key="3">
    <source>
        <dbReference type="SAM" id="MobiDB-lite"/>
    </source>
</evidence>
<keyword evidence="2" id="KW-0333">Golgi apparatus</keyword>
<dbReference type="GO" id="GO:0015031">
    <property type="term" value="P:protein transport"/>
    <property type="evidence" value="ECO:0007669"/>
    <property type="project" value="UniProtKB-UniRule"/>
</dbReference>
<comment type="subcellular location">
    <subcellularLocation>
        <location evidence="2">Golgi apparatus</location>
        <location evidence="2">trans-Golgi network</location>
    </subcellularLocation>
</comment>
<dbReference type="AlphaFoldDB" id="A0A2S5B0V5"/>
<feature type="compositionally biased region" description="Low complexity" evidence="3">
    <location>
        <begin position="37"/>
        <end position="46"/>
    </location>
</feature>
<evidence type="ECO:0000256" key="2">
    <source>
        <dbReference type="RuleBase" id="RU368010"/>
    </source>
</evidence>
<comment type="subunit">
    <text evidence="2">Component of the Golgi-associated retrograde protein (GARP) complex.</text>
</comment>
<dbReference type="OrthoDB" id="203678at2759"/>
<evidence type="ECO:0000313" key="5">
    <source>
        <dbReference type="Proteomes" id="UP000237144"/>
    </source>
</evidence>
<name>A0A2S5B0V5_9BASI</name>
<feature type="region of interest" description="Disordered" evidence="3">
    <location>
        <begin position="1"/>
        <end position="63"/>
    </location>
</feature>
<dbReference type="GO" id="GO:0005829">
    <property type="term" value="C:cytosol"/>
    <property type="evidence" value="ECO:0007669"/>
    <property type="project" value="GOC"/>
</dbReference>